<sequence length="454" mass="50284">MTALRTVLFAVTGCGLIGCSTPKGADRSRVSAAVEARFGQPVGLNGPNTEQLIVPERLGRGEPLTEEQAVVLALWNNAAFHEQLVELDLTRADLVQAGLLPNPEFVYYWPAGNKPFKYLIDFPIESLWLRPLRMKATAAENERASARLTQLALDLIRDTRQAYADLQLARDRVRVSERAVQLREDILKLAEARLKAGDASELEASTARIDALQARQDLTRTGYEIPVARERLRNLTGLSAVTVELVPDDAVFDPHVETPLDELVADAVATRPDAAAADHAARAAVERLRVARLGWVRFLGLLDATSGRVTGHEFSPALRMTVPIFNRNQGGIARAQAELDQLERRKVTVHNQIVQDVRTAHARYQQARAELDLLKNKTRPEVEATIKRARAAFEKGGVTYLLVLETNRQLIDTYAREAQLFADLRRAWAELERSVGRKLSPPGRDSVGSDKPSP</sequence>
<feature type="coiled-coil region" evidence="2">
    <location>
        <begin position="325"/>
        <end position="377"/>
    </location>
</feature>
<dbReference type="RefSeq" id="WP_210653912.1">
    <property type="nucleotide sequence ID" value="NZ_JAGKQQ010000001.1"/>
</dbReference>
<evidence type="ECO:0000313" key="5">
    <source>
        <dbReference type="Proteomes" id="UP000676565"/>
    </source>
</evidence>
<protein>
    <submittedName>
        <fullName evidence="4">TolC family protein</fullName>
    </submittedName>
</protein>
<evidence type="ECO:0000256" key="1">
    <source>
        <dbReference type="ARBA" id="ARBA00007613"/>
    </source>
</evidence>
<dbReference type="SUPFAM" id="SSF56954">
    <property type="entry name" value="Outer membrane efflux proteins (OEP)"/>
    <property type="match status" value="1"/>
</dbReference>
<organism evidence="4 5">
    <name type="scientific">Gemmata palustris</name>
    <dbReference type="NCBI Taxonomy" id="2822762"/>
    <lineage>
        <taxon>Bacteria</taxon>
        <taxon>Pseudomonadati</taxon>
        <taxon>Planctomycetota</taxon>
        <taxon>Planctomycetia</taxon>
        <taxon>Gemmatales</taxon>
        <taxon>Gemmataceae</taxon>
        <taxon>Gemmata</taxon>
    </lineage>
</organism>
<dbReference type="PROSITE" id="PS51257">
    <property type="entry name" value="PROKAR_LIPOPROTEIN"/>
    <property type="match status" value="1"/>
</dbReference>
<dbReference type="Proteomes" id="UP000676565">
    <property type="component" value="Unassembled WGS sequence"/>
</dbReference>
<dbReference type="Gene3D" id="1.20.1600.10">
    <property type="entry name" value="Outer membrane efflux proteins (OEP)"/>
    <property type="match status" value="1"/>
</dbReference>
<comment type="similarity">
    <text evidence="1">Belongs to the outer membrane factor (OMF) (TC 1.B.17) family.</text>
</comment>
<reference evidence="4 5" key="1">
    <citation type="submission" date="2021-04" db="EMBL/GenBank/DDBJ databases">
        <authorList>
            <person name="Ivanova A."/>
        </authorList>
    </citation>
    <scope>NUCLEOTIDE SEQUENCE [LARGE SCALE GENOMIC DNA]</scope>
    <source>
        <strain evidence="4 5">G18</strain>
    </source>
</reference>
<evidence type="ECO:0000256" key="2">
    <source>
        <dbReference type="SAM" id="Coils"/>
    </source>
</evidence>
<evidence type="ECO:0000313" key="4">
    <source>
        <dbReference type="EMBL" id="MBP3955855.1"/>
    </source>
</evidence>
<dbReference type="InterPro" id="IPR003423">
    <property type="entry name" value="OMP_efflux"/>
</dbReference>
<proteinExistence type="inferred from homology"/>
<dbReference type="Pfam" id="PF02321">
    <property type="entry name" value="OEP"/>
    <property type="match status" value="2"/>
</dbReference>
<gene>
    <name evidence="4" type="ORF">J8F10_11220</name>
</gene>
<dbReference type="InterPro" id="IPR010131">
    <property type="entry name" value="MdtP/NodT-like"/>
</dbReference>
<keyword evidence="2" id="KW-0175">Coiled coil</keyword>
<dbReference type="EMBL" id="JAGKQQ010000001">
    <property type="protein sequence ID" value="MBP3955855.1"/>
    <property type="molecule type" value="Genomic_DNA"/>
</dbReference>
<dbReference type="PANTHER" id="PTHR30203:SF24">
    <property type="entry name" value="BLR4935 PROTEIN"/>
    <property type="match status" value="1"/>
</dbReference>
<feature type="region of interest" description="Disordered" evidence="3">
    <location>
        <begin position="435"/>
        <end position="454"/>
    </location>
</feature>
<accession>A0ABS5BQ47</accession>
<comment type="caution">
    <text evidence="4">The sequence shown here is derived from an EMBL/GenBank/DDBJ whole genome shotgun (WGS) entry which is preliminary data.</text>
</comment>
<dbReference type="PANTHER" id="PTHR30203">
    <property type="entry name" value="OUTER MEMBRANE CATION EFFLUX PROTEIN"/>
    <property type="match status" value="1"/>
</dbReference>
<keyword evidence="5" id="KW-1185">Reference proteome</keyword>
<name>A0ABS5BQ47_9BACT</name>
<evidence type="ECO:0000256" key="3">
    <source>
        <dbReference type="SAM" id="MobiDB-lite"/>
    </source>
</evidence>